<dbReference type="STRING" id="103827.A0A0N5CUE1"/>
<dbReference type="GO" id="GO:0071013">
    <property type="term" value="C:catalytic step 2 spliceosome"/>
    <property type="evidence" value="ECO:0007669"/>
    <property type="project" value="TreeGrafter"/>
</dbReference>
<evidence type="ECO:0000256" key="7">
    <source>
        <dbReference type="ARBA" id="ARBA00022884"/>
    </source>
</evidence>
<dbReference type="FunFam" id="2.30.30.100:FF:000009">
    <property type="entry name" value="U6 snRNA-associated Sm-like protein LSm2"/>
    <property type="match status" value="1"/>
</dbReference>
<dbReference type="PROSITE" id="PS52002">
    <property type="entry name" value="SM"/>
    <property type="match status" value="1"/>
</dbReference>
<dbReference type="InterPro" id="IPR011856">
    <property type="entry name" value="tRNA_endonuc-like_dom_sf"/>
</dbReference>
<dbReference type="EMBL" id="UYYF01004268">
    <property type="protein sequence ID" value="VDN00889.1"/>
    <property type="molecule type" value="Genomic_DNA"/>
</dbReference>
<keyword evidence="8" id="KW-0508">mRNA splicing</keyword>
<dbReference type="GO" id="GO:0000213">
    <property type="term" value="F:tRNA-intron lyase activity"/>
    <property type="evidence" value="ECO:0007669"/>
    <property type="project" value="UniProtKB-EC"/>
</dbReference>
<evidence type="ECO:0000256" key="12">
    <source>
        <dbReference type="ARBA" id="ARBA00067755"/>
    </source>
</evidence>
<dbReference type="Pfam" id="PF01974">
    <property type="entry name" value="tRNA_int_endo"/>
    <property type="match status" value="1"/>
</dbReference>
<dbReference type="GO" id="GO:0006388">
    <property type="term" value="P:tRNA splicing, via endonucleolytic cleavage and ligation"/>
    <property type="evidence" value="ECO:0007669"/>
    <property type="project" value="InterPro"/>
</dbReference>
<evidence type="ECO:0000256" key="4">
    <source>
        <dbReference type="ARBA" id="ARBA00012573"/>
    </source>
</evidence>
<feature type="transmembrane region" description="Helical" evidence="15">
    <location>
        <begin position="119"/>
        <end position="138"/>
    </location>
</feature>
<evidence type="ECO:0000256" key="13">
    <source>
        <dbReference type="ARBA" id="ARBA00083055"/>
    </source>
</evidence>
<keyword evidence="9" id="KW-0539">Nucleus</keyword>
<dbReference type="PANTHER" id="PTHR13829">
    <property type="entry name" value="SNRNP CORE PROTEIN FAMILY MEMBER"/>
    <property type="match status" value="1"/>
</dbReference>
<dbReference type="InterPro" id="IPR059049">
    <property type="entry name" value="TSEN34_N"/>
</dbReference>
<keyword evidence="6" id="KW-0747">Spliceosome</keyword>
<dbReference type="CDD" id="cd01725">
    <property type="entry name" value="LSm2"/>
    <property type="match status" value="1"/>
</dbReference>
<gene>
    <name evidence="17" type="ORF">TCLT_LOCUS3867</name>
</gene>
<dbReference type="InterPro" id="IPR001163">
    <property type="entry name" value="Sm_dom_euk/arc"/>
</dbReference>
<keyword evidence="15" id="KW-0472">Membrane</keyword>
<comment type="similarity">
    <text evidence="3">Belongs to the tRNA-intron endonuclease family.</text>
</comment>
<sequence>MDTESSTNSCASSAAISSPSKSTADILYPAEGGIIAAANSWITLDTFENYKKLDAGPVKIEFQNSQFLVFDINVARHMLQEFRITAEAFGTSSESRASIRKCGAPFVLMPEQVVGKHRGVYLTLLLFIILSFGLAMVVRLKSNLEGISNEVKNIELPNFKSSLNDEEDLRKRAEIIAKGRKIKRLKREGLIKINHIFRVRRRDVDSVEVTASEVDETLKELSKIRESCPPKDIWYFPLCDARDDAYEKIERPPFPRSLNFRLRLNTFRELWRRGYYLTCGLKFGCDFLVYEAVPGKEHAKWLVKCVDSQDSLSSLDLIALSRLSSQAEGFLSLMCLALLQLFYSFFKSLVGKDVVVELKNDLSICGTLHSVDQYLNMKLTDISVTDSERHPHMLSVKNCFVRGSVVRYVQLPSDQVDTQLLQDASRKEIMQAKRSANA</sequence>
<dbReference type="GO" id="GO:0071011">
    <property type="term" value="C:precatalytic spliceosome"/>
    <property type="evidence" value="ECO:0007669"/>
    <property type="project" value="TreeGrafter"/>
</dbReference>
<dbReference type="Pfam" id="PF01423">
    <property type="entry name" value="LSM"/>
    <property type="match status" value="1"/>
</dbReference>
<dbReference type="SUPFAM" id="SSF53032">
    <property type="entry name" value="tRNA-intron endonuclease catalytic domain-like"/>
    <property type="match status" value="1"/>
</dbReference>
<comment type="catalytic activity">
    <reaction evidence="11">
        <text>pretRNA = a 3'-half-tRNA molecule with a 5'-OH end + a 5'-half-tRNA molecule with a 2',3'-cyclic phosphate end + an intron with a 2',3'-cyclic phosphate and a 5'-hydroxyl terminus.</text>
        <dbReference type="EC" id="4.6.1.16"/>
    </reaction>
</comment>
<evidence type="ECO:0000313" key="18">
    <source>
        <dbReference type="Proteomes" id="UP000276776"/>
    </source>
</evidence>
<dbReference type="SUPFAM" id="SSF50182">
    <property type="entry name" value="Sm-like ribonucleoproteins"/>
    <property type="match status" value="1"/>
</dbReference>
<evidence type="ECO:0000256" key="5">
    <source>
        <dbReference type="ARBA" id="ARBA00022664"/>
    </source>
</evidence>
<dbReference type="Gene3D" id="2.30.30.100">
    <property type="match status" value="1"/>
</dbReference>
<keyword evidence="7" id="KW-0694">RNA-binding</keyword>
<dbReference type="InterPro" id="IPR006677">
    <property type="entry name" value="tRNA_intron_Endonuc_cat-like"/>
</dbReference>
<reference evidence="17 18" key="2">
    <citation type="submission" date="2018-11" db="EMBL/GenBank/DDBJ databases">
        <authorList>
            <consortium name="Pathogen Informatics"/>
        </authorList>
    </citation>
    <scope>NUCLEOTIDE SEQUENCE [LARGE SCALE GENOMIC DNA]</scope>
</reference>
<evidence type="ECO:0000256" key="2">
    <source>
        <dbReference type="ARBA" id="ARBA00006850"/>
    </source>
</evidence>
<evidence type="ECO:0000256" key="10">
    <source>
        <dbReference type="ARBA" id="ARBA00023274"/>
    </source>
</evidence>
<dbReference type="OrthoDB" id="10256176at2759"/>
<evidence type="ECO:0000313" key="17">
    <source>
        <dbReference type="EMBL" id="VDN00889.1"/>
    </source>
</evidence>
<organism evidence="19">
    <name type="scientific">Thelazia callipaeda</name>
    <name type="common">Oriental eyeworm</name>
    <name type="synonym">Parasitic nematode</name>
    <dbReference type="NCBI Taxonomy" id="103827"/>
    <lineage>
        <taxon>Eukaryota</taxon>
        <taxon>Metazoa</taxon>
        <taxon>Ecdysozoa</taxon>
        <taxon>Nematoda</taxon>
        <taxon>Chromadorea</taxon>
        <taxon>Rhabditida</taxon>
        <taxon>Spirurina</taxon>
        <taxon>Spiruromorpha</taxon>
        <taxon>Thelazioidea</taxon>
        <taxon>Thelaziidae</taxon>
        <taxon>Thelazia</taxon>
    </lineage>
</organism>
<comment type="subcellular location">
    <subcellularLocation>
        <location evidence="1">Nucleus</location>
    </subcellularLocation>
</comment>
<dbReference type="GO" id="GO:0005688">
    <property type="term" value="C:U6 snRNP"/>
    <property type="evidence" value="ECO:0007669"/>
    <property type="project" value="TreeGrafter"/>
</dbReference>
<keyword evidence="5" id="KW-0507">mRNA processing</keyword>
<evidence type="ECO:0000256" key="6">
    <source>
        <dbReference type="ARBA" id="ARBA00022728"/>
    </source>
</evidence>
<comment type="similarity">
    <text evidence="2">Belongs to the snRNP Sm proteins family.</text>
</comment>
<evidence type="ECO:0000256" key="8">
    <source>
        <dbReference type="ARBA" id="ARBA00023187"/>
    </source>
</evidence>
<evidence type="ECO:0000259" key="16">
    <source>
        <dbReference type="PROSITE" id="PS52002"/>
    </source>
</evidence>
<dbReference type="GO" id="GO:0000932">
    <property type="term" value="C:P-body"/>
    <property type="evidence" value="ECO:0007669"/>
    <property type="project" value="TreeGrafter"/>
</dbReference>
<dbReference type="PANTHER" id="PTHR13829:SF2">
    <property type="entry name" value="U6 SNRNA-ASSOCIATED SM-LIKE PROTEIN LSM2"/>
    <property type="match status" value="1"/>
</dbReference>
<reference evidence="19" key="1">
    <citation type="submission" date="2017-02" db="UniProtKB">
        <authorList>
            <consortium name="WormBaseParasite"/>
        </authorList>
    </citation>
    <scope>IDENTIFICATION</scope>
</reference>
<dbReference type="GO" id="GO:1990726">
    <property type="term" value="C:Lsm1-7-Pat1 complex"/>
    <property type="evidence" value="ECO:0007669"/>
    <property type="project" value="TreeGrafter"/>
</dbReference>
<dbReference type="InterPro" id="IPR036167">
    <property type="entry name" value="tRNA_intron_Endo_cat-like_sf"/>
</dbReference>
<evidence type="ECO:0000256" key="9">
    <source>
        <dbReference type="ARBA" id="ARBA00023242"/>
    </source>
</evidence>
<dbReference type="GO" id="GO:0003723">
    <property type="term" value="F:RNA binding"/>
    <property type="evidence" value="ECO:0007669"/>
    <property type="project" value="UniProtKB-KW"/>
</dbReference>
<dbReference type="SMART" id="SM00651">
    <property type="entry name" value="Sm"/>
    <property type="match status" value="1"/>
</dbReference>
<dbReference type="Pfam" id="PF26577">
    <property type="entry name" value="TSEN34_N"/>
    <property type="match status" value="1"/>
</dbReference>
<keyword evidence="10" id="KW-0687">Ribonucleoprotein</keyword>
<dbReference type="GO" id="GO:0000398">
    <property type="term" value="P:mRNA splicing, via spliceosome"/>
    <property type="evidence" value="ECO:0007669"/>
    <property type="project" value="TreeGrafter"/>
</dbReference>
<keyword evidence="18" id="KW-1185">Reference proteome</keyword>
<keyword evidence="15" id="KW-1133">Transmembrane helix</keyword>
<evidence type="ECO:0000313" key="19">
    <source>
        <dbReference type="WBParaSite" id="TCLT_0000387801-mRNA-1"/>
    </source>
</evidence>
<evidence type="ECO:0000256" key="1">
    <source>
        <dbReference type="ARBA" id="ARBA00004123"/>
    </source>
</evidence>
<dbReference type="EC" id="4.6.1.16" evidence="4"/>
<evidence type="ECO:0000256" key="14">
    <source>
        <dbReference type="ARBA" id="ARBA00083963"/>
    </source>
</evidence>
<dbReference type="InterPro" id="IPR016654">
    <property type="entry name" value="U6_snRNA_Lsm2"/>
</dbReference>
<dbReference type="WBParaSite" id="TCLT_0000387801-mRNA-1">
    <property type="protein sequence ID" value="TCLT_0000387801-mRNA-1"/>
    <property type="gene ID" value="TCLT_0000387801"/>
</dbReference>
<dbReference type="OMA" id="RECRIIA"/>
<evidence type="ECO:0000256" key="11">
    <source>
        <dbReference type="ARBA" id="ARBA00034031"/>
    </source>
</evidence>
<protein>
    <recommendedName>
        <fullName evidence="12">U6 snRNA-associated Sm-like protein LSm2</fullName>
        <ecNumber evidence="4">4.6.1.16</ecNumber>
    </recommendedName>
    <alternativeName>
        <fullName evidence="13">Protein G7b</fullName>
    </alternativeName>
    <alternativeName>
        <fullName evidence="14">snRNP core Sm-like protein Sm-x5</fullName>
    </alternativeName>
</protein>
<accession>A0A0N5CUE1</accession>
<keyword evidence="15" id="KW-0812">Transmembrane</keyword>
<proteinExistence type="inferred from homology"/>
<dbReference type="Proteomes" id="UP000276776">
    <property type="component" value="Unassembled WGS sequence"/>
</dbReference>
<dbReference type="CDD" id="cd22363">
    <property type="entry name" value="tRNA-intron_lyase_C"/>
    <property type="match status" value="1"/>
</dbReference>
<name>A0A0N5CUE1_THECL</name>
<dbReference type="InterPro" id="IPR010920">
    <property type="entry name" value="LSM_dom_sf"/>
</dbReference>
<dbReference type="InterPro" id="IPR047575">
    <property type="entry name" value="Sm"/>
</dbReference>
<feature type="domain" description="Sm" evidence="16">
    <location>
        <begin position="341"/>
        <end position="415"/>
    </location>
</feature>
<dbReference type="AlphaFoldDB" id="A0A0N5CUE1"/>
<evidence type="ECO:0000256" key="15">
    <source>
        <dbReference type="SAM" id="Phobius"/>
    </source>
</evidence>
<evidence type="ECO:0000256" key="3">
    <source>
        <dbReference type="ARBA" id="ARBA00008078"/>
    </source>
</evidence>
<dbReference type="GO" id="GO:0046540">
    <property type="term" value="C:U4/U6 x U5 tri-snRNP complex"/>
    <property type="evidence" value="ECO:0007669"/>
    <property type="project" value="TreeGrafter"/>
</dbReference>
<dbReference type="Gene3D" id="3.40.1350.10">
    <property type="match status" value="1"/>
</dbReference>